<protein>
    <recommendedName>
        <fullName evidence="1">Mtf2-like C-terminal domain-containing protein</fullName>
    </recommendedName>
</protein>
<evidence type="ECO:0000313" key="2">
    <source>
        <dbReference type="EMBL" id="KAH3664927.1"/>
    </source>
</evidence>
<proteinExistence type="predicted"/>
<evidence type="ECO:0000259" key="1">
    <source>
        <dbReference type="Pfam" id="PF19189"/>
    </source>
</evidence>
<reference evidence="2" key="1">
    <citation type="journal article" date="2021" name="Open Biol.">
        <title>Shared evolutionary footprints suggest mitochondrial oxidative damage underlies multiple complex I losses in fungi.</title>
        <authorList>
            <person name="Schikora-Tamarit M.A."/>
            <person name="Marcet-Houben M."/>
            <person name="Nosek J."/>
            <person name="Gabaldon T."/>
        </authorList>
    </citation>
    <scope>NUCLEOTIDE SEQUENCE</scope>
    <source>
        <strain evidence="2">NCAIM Y.01608</strain>
    </source>
</reference>
<dbReference type="Pfam" id="PF19189">
    <property type="entry name" value="Mtf2"/>
    <property type="match status" value="1"/>
</dbReference>
<gene>
    <name evidence="2" type="ORF">OGATHE_003742</name>
</gene>
<keyword evidence="3" id="KW-1185">Reference proteome</keyword>
<name>A0A9P8P471_9ASCO</name>
<accession>A0A9P8P471</accession>
<dbReference type="InterPro" id="IPR043837">
    <property type="entry name" value="Mtf2-like_C"/>
</dbReference>
<comment type="caution">
    <text evidence="2">The sequence shown here is derived from an EMBL/GenBank/DDBJ whole genome shotgun (WGS) entry which is preliminary data.</text>
</comment>
<dbReference type="Proteomes" id="UP000788993">
    <property type="component" value="Unassembled WGS sequence"/>
</dbReference>
<dbReference type="EMBL" id="JAEUBD010001178">
    <property type="protein sequence ID" value="KAH3664927.1"/>
    <property type="molecule type" value="Genomic_DNA"/>
</dbReference>
<sequence>MLRARLIRQYSKLGQTVAEATKDGVASSITNDHSYKSFFEDFSKSVMSQNQLSSISEQKIFGKVFDYLMKKTKPAGVAETLKDLVNINEQQAKSPFHDLARGTESIKAHSLETYRKRLEQNKALLKALEPALNYINYNIVTSEGMTEYIKNDLVERFVREYSTKNRNSLDHDQLVHHTTTLTFKSPSQPPINQKTFPLLLEYCLNSLTYDFDSFDDTLLILDYIRQHKSIFVYEFGLNIDVYNSVLLQVWRKAENLQLISKLVDEISANAIQPDLLTYKILAKIYLQCMNVDDESKARCYLLWGNGSDIYKIRSFLDNMRLSIV</sequence>
<dbReference type="AlphaFoldDB" id="A0A9P8P471"/>
<reference evidence="2" key="2">
    <citation type="submission" date="2021-01" db="EMBL/GenBank/DDBJ databases">
        <authorList>
            <person name="Schikora-Tamarit M.A."/>
        </authorList>
    </citation>
    <scope>NUCLEOTIDE SEQUENCE</scope>
    <source>
        <strain evidence="2">NCAIM Y.01608</strain>
    </source>
</reference>
<dbReference type="GO" id="GO:0005739">
    <property type="term" value="C:mitochondrion"/>
    <property type="evidence" value="ECO:0007669"/>
    <property type="project" value="InterPro"/>
</dbReference>
<organism evidence="2 3">
    <name type="scientific">Ogataea polymorpha</name>
    <dbReference type="NCBI Taxonomy" id="460523"/>
    <lineage>
        <taxon>Eukaryota</taxon>
        <taxon>Fungi</taxon>
        <taxon>Dikarya</taxon>
        <taxon>Ascomycota</taxon>
        <taxon>Saccharomycotina</taxon>
        <taxon>Pichiomycetes</taxon>
        <taxon>Pichiales</taxon>
        <taxon>Pichiaceae</taxon>
        <taxon>Ogataea</taxon>
    </lineage>
</organism>
<feature type="domain" description="Mtf2-like C-terminal" evidence="1">
    <location>
        <begin position="122"/>
        <end position="290"/>
    </location>
</feature>
<evidence type="ECO:0000313" key="3">
    <source>
        <dbReference type="Proteomes" id="UP000788993"/>
    </source>
</evidence>